<reference evidence="1 2" key="1">
    <citation type="journal article" date="2019" name="Nat. Ecol. Evol.">
        <title>Megaphylogeny resolves global patterns of mushroom evolution.</title>
        <authorList>
            <person name="Varga T."/>
            <person name="Krizsan K."/>
            <person name="Foldi C."/>
            <person name="Dima B."/>
            <person name="Sanchez-Garcia M."/>
            <person name="Sanchez-Ramirez S."/>
            <person name="Szollosi G.J."/>
            <person name="Szarkandi J.G."/>
            <person name="Papp V."/>
            <person name="Albert L."/>
            <person name="Andreopoulos W."/>
            <person name="Angelini C."/>
            <person name="Antonin V."/>
            <person name="Barry K.W."/>
            <person name="Bougher N.L."/>
            <person name="Buchanan P."/>
            <person name="Buyck B."/>
            <person name="Bense V."/>
            <person name="Catcheside P."/>
            <person name="Chovatia M."/>
            <person name="Cooper J."/>
            <person name="Damon W."/>
            <person name="Desjardin D."/>
            <person name="Finy P."/>
            <person name="Geml J."/>
            <person name="Haridas S."/>
            <person name="Hughes K."/>
            <person name="Justo A."/>
            <person name="Karasinski D."/>
            <person name="Kautmanova I."/>
            <person name="Kiss B."/>
            <person name="Kocsube S."/>
            <person name="Kotiranta H."/>
            <person name="LaButti K.M."/>
            <person name="Lechner B.E."/>
            <person name="Liimatainen K."/>
            <person name="Lipzen A."/>
            <person name="Lukacs Z."/>
            <person name="Mihaltcheva S."/>
            <person name="Morgado L.N."/>
            <person name="Niskanen T."/>
            <person name="Noordeloos M.E."/>
            <person name="Ohm R.A."/>
            <person name="Ortiz-Santana B."/>
            <person name="Ovrebo C."/>
            <person name="Racz N."/>
            <person name="Riley R."/>
            <person name="Savchenko A."/>
            <person name="Shiryaev A."/>
            <person name="Soop K."/>
            <person name="Spirin V."/>
            <person name="Szebenyi C."/>
            <person name="Tomsovsky M."/>
            <person name="Tulloss R.E."/>
            <person name="Uehling J."/>
            <person name="Grigoriev I.V."/>
            <person name="Vagvolgyi C."/>
            <person name="Papp T."/>
            <person name="Martin F.M."/>
            <person name="Miettinen O."/>
            <person name="Hibbett D.S."/>
            <person name="Nagy L.G."/>
        </authorList>
    </citation>
    <scope>NUCLEOTIDE SEQUENCE [LARGE SCALE GENOMIC DNA]</scope>
    <source>
        <strain evidence="1 2">CBS 962.96</strain>
    </source>
</reference>
<proteinExistence type="predicted"/>
<dbReference type="Proteomes" id="UP000297245">
    <property type="component" value="Unassembled WGS sequence"/>
</dbReference>
<organism evidence="1 2">
    <name type="scientific">Dendrothele bispora (strain CBS 962.96)</name>
    <dbReference type="NCBI Taxonomy" id="1314807"/>
    <lineage>
        <taxon>Eukaryota</taxon>
        <taxon>Fungi</taxon>
        <taxon>Dikarya</taxon>
        <taxon>Basidiomycota</taxon>
        <taxon>Agaricomycotina</taxon>
        <taxon>Agaricomycetes</taxon>
        <taxon>Agaricomycetidae</taxon>
        <taxon>Agaricales</taxon>
        <taxon>Agaricales incertae sedis</taxon>
        <taxon>Dendrothele</taxon>
    </lineage>
</organism>
<keyword evidence="2" id="KW-1185">Reference proteome</keyword>
<sequence>MPPVRNQRLRHRQQAIRIPVRDLHEGRDVEMAQIPLREVQNANGDVIMPDPQHHNMLRAIVLIFMDLMNLRDVSAMVRPRLFFLALTFYD</sequence>
<name>A0A4S8LH33_DENBC</name>
<dbReference type="EMBL" id="ML179432">
    <property type="protein sequence ID" value="THU87868.1"/>
    <property type="molecule type" value="Genomic_DNA"/>
</dbReference>
<evidence type="ECO:0000313" key="2">
    <source>
        <dbReference type="Proteomes" id="UP000297245"/>
    </source>
</evidence>
<accession>A0A4S8LH33</accession>
<gene>
    <name evidence="1" type="ORF">K435DRAFT_866857</name>
</gene>
<dbReference type="AlphaFoldDB" id="A0A4S8LH33"/>
<protein>
    <submittedName>
        <fullName evidence="1">Uncharacterized protein</fullName>
    </submittedName>
</protein>
<evidence type="ECO:0000313" key="1">
    <source>
        <dbReference type="EMBL" id="THU87868.1"/>
    </source>
</evidence>